<evidence type="ECO:0000313" key="2">
    <source>
        <dbReference type="Proteomes" id="UP000187203"/>
    </source>
</evidence>
<dbReference type="EMBL" id="AWUE01020986">
    <property type="protein sequence ID" value="OMO64266.1"/>
    <property type="molecule type" value="Genomic_DNA"/>
</dbReference>
<accession>A0A1R3H1Z7</accession>
<reference evidence="2" key="1">
    <citation type="submission" date="2013-09" db="EMBL/GenBank/DDBJ databases">
        <title>Corchorus olitorius genome sequencing.</title>
        <authorList>
            <person name="Alam M."/>
            <person name="Haque M.S."/>
            <person name="Islam M.S."/>
            <person name="Emdad E.M."/>
            <person name="Islam M.M."/>
            <person name="Ahmed B."/>
            <person name="Halim A."/>
            <person name="Hossen Q.M.M."/>
            <person name="Hossain M.Z."/>
            <person name="Ahmed R."/>
            <person name="Khan M.M."/>
            <person name="Islam R."/>
            <person name="Rashid M.M."/>
            <person name="Khan S.A."/>
            <person name="Rahman M.S."/>
            <person name="Alam M."/>
            <person name="Yahiya A.S."/>
            <person name="Khan M.S."/>
            <person name="Azam M.S."/>
            <person name="Haque T."/>
            <person name="Lashkar M.Z.H."/>
            <person name="Akhand A.I."/>
            <person name="Morshed G."/>
            <person name="Roy S."/>
            <person name="Uddin K.S."/>
            <person name="Rabeya T."/>
            <person name="Hossain A.S."/>
            <person name="Chowdhury A."/>
            <person name="Snigdha A.R."/>
            <person name="Mortoza M.S."/>
            <person name="Matin S.A."/>
            <person name="Hoque S.M.E."/>
            <person name="Islam M.K."/>
            <person name="Roy D.K."/>
            <person name="Haider R."/>
            <person name="Moosa M.M."/>
            <person name="Elias S.M."/>
            <person name="Hasan A.M."/>
            <person name="Jahan S."/>
            <person name="Shafiuddin M."/>
            <person name="Mahmood N."/>
            <person name="Shommy N.S."/>
        </authorList>
    </citation>
    <scope>NUCLEOTIDE SEQUENCE [LARGE SCALE GENOMIC DNA]</scope>
    <source>
        <strain evidence="2">cv. O-4</strain>
    </source>
</reference>
<name>A0A1R3H1Z7_9ROSI</name>
<keyword evidence="2" id="KW-1185">Reference proteome</keyword>
<protein>
    <submittedName>
        <fullName evidence="1">Uncharacterized protein</fullName>
    </submittedName>
</protein>
<evidence type="ECO:0000313" key="1">
    <source>
        <dbReference type="EMBL" id="OMO64266.1"/>
    </source>
</evidence>
<organism evidence="1 2">
    <name type="scientific">Corchorus olitorius</name>
    <dbReference type="NCBI Taxonomy" id="93759"/>
    <lineage>
        <taxon>Eukaryota</taxon>
        <taxon>Viridiplantae</taxon>
        <taxon>Streptophyta</taxon>
        <taxon>Embryophyta</taxon>
        <taxon>Tracheophyta</taxon>
        <taxon>Spermatophyta</taxon>
        <taxon>Magnoliopsida</taxon>
        <taxon>eudicotyledons</taxon>
        <taxon>Gunneridae</taxon>
        <taxon>Pentapetalae</taxon>
        <taxon>rosids</taxon>
        <taxon>malvids</taxon>
        <taxon>Malvales</taxon>
        <taxon>Malvaceae</taxon>
        <taxon>Grewioideae</taxon>
        <taxon>Apeibeae</taxon>
        <taxon>Corchorus</taxon>
    </lineage>
</organism>
<sequence length="72" mass="8175">MVRSFKAQTMEVLPAGWLQTLGFRSVPFPRPIPRFNSSVWRGRWESKDSCVQLCGKVHSLNPFVCTCGGEME</sequence>
<proteinExistence type="predicted"/>
<gene>
    <name evidence="1" type="ORF">COLO4_32089</name>
</gene>
<dbReference type="Proteomes" id="UP000187203">
    <property type="component" value="Unassembled WGS sequence"/>
</dbReference>
<dbReference type="AlphaFoldDB" id="A0A1R3H1Z7"/>
<comment type="caution">
    <text evidence="1">The sequence shown here is derived from an EMBL/GenBank/DDBJ whole genome shotgun (WGS) entry which is preliminary data.</text>
</comment>